<evidence type="ECO:0000256" key="3">
    <source>
        <dbReference type="ARBA" id="ARBA00023163"/>
    </source>
</evidence>
<feature type="region of interest" description="Disordered" evidence="5">
    <location>
        <begin position="74"/>
        <end position="159"/>
    </location>
</feature>
<dbReference type="Gene3D" id="1.20.5.170">
    <property type="match status" value="1"/>
</dbReference>
<name>A0AAJ0A8N4_9PEZI</name>
<dbReference type="AlphaFoldDB" id="A0AAJ0A8N4"/>
<evidence type="ECO:0000256" key="5">
    <source>
        <dbReference type="SAM" id="MobiDB-lite"/>
    </source>
</evidence>
<feature type="domain" description="BZIP" evidence="6">
    <location>
        <begin position="200"/>
        <end position="263"/>
    </location>
</feature>
<dbReference type="PROSITE" id="PS00036">
    <property type="entry name" value="BZIP_BASIC"/>
    <property type="match status" value="1"/>
</dbReference>
<feature type="compositionally biased region" description="Polar residues" evidence="5">
    <location>
        <begin position="74"/>
        <end position="101"/>
    </location>
</feature>
<dbReference type="InterPro" id="IPR004827">
    <property type="entry name" value="bZIP"/>
</dbReference>
<keyword evidence="8" id="KW-1185">Reference proteome</keyword>
<comment type="caution">
    <text evidence="7">The sequence shown here is derived from an EMBL/GenBank/DDBJ whole genome shotgun (WGS) entry which is preliminary data.</text>
</comment>
<keyword evidence="2" id="KW-0805">Transcription regulation</keyword>
<dbReference type="Pfam" id="PF00170">
    <property type="entry name" value="bZIP_1"/>
    <property type="match status" value="1"/>
</dbReference>
<dbReference type="GO" id="GO:0005634">
    <property type="term" value="C:nucleus"/>
    <property type="evidence" value="ECO:0007669"/>
    <property type="project" value="UniProtKB-SubCell"/>
</dbReference>
<evidence type="ECO:0000259" key="6">
    <source>
        <dbReference type="PROSITE" id="PS50217"/>
    </source>
</evidence>
<dbReference type="InterPro" id="IPR046347">
    <property type="entry name" value="bZIP_sf"/>
</dbReference>
<reference evidence="7" key="1">
    <citation type="submission" date="2021-06" db="EMBL/GenBank/DDBJ databases">
        <title>Comparative genomics, transcriptomics and evolutionary studies reveal genomic signatures of adaptation to plant cell wall in hemibiotrophic fungi.</title>
        <authorList>
            <consortium name="DOE Joint Genome Institute"/>
            <person name="Baroncelli R."/>
            <person name="Diaz J.F."/>
            <person name="Benocci T."/>
            <person name="Peng M."/>
            <person name="Battaglia E."/>
            <person name="Haridas S."/>
            <person name="Andreopoulos W."/>
            <person name="Labutti K."/>
            <person name="Pangilinan J."/>
            <person name="Floch G.L."/>
            <person name="Makela M.R."/>
            <person name="Henrissat B."/>
            <person name="Grigoriev I.V."/>
            <person name="Crouch J.A."/>
            <person name="De Vries R.P."/>
            <person name="Sukno S.A."/>
            <person name="Thon M.R."/>
        </authorList>
    </citation>
    <scope>NUCLEOTIDE SEQUENCE</scope>
    <source>
        <strain evidence="7">CBS 193.32</strain>
    </source>
</reference>
<dbReference type="CDD" id="cd14687">
    <property type="entry name" value="bZIP_ATF2"/>
    <property type="match status" value="1"/>
</dbReference>
<keyword evidence="4" id="KW-0539">Nucleus</keyword>
<dbReference type="Proteomes" id="UP001224890">
    <property type="component" value="Unassembled WGS sequence"/>
</dbReference>
<dbReference type="GeneID" id="85451765"/>
<dbReference type="PANTHER" id="PTHR19304">
    <property type="entry name" value="CYCLIC-AMP RESPONSE ELEMENT BINDING PROTEIN"/>
    <property type="match status" value="1"/>
</dbReference>
<dbReference type="GO" id="GO:0003700">
    <property type="term" value="F:DNA-binding transcription factor activity"/>
    <property type="evidence" value="ECO:0007669"/>
    <property type="project" value="InterPro"/>
</dbReference>
<organism evidence="7 8">
    <name type="scientific">Colletotrichum godetiae</name>
    <dbReference type="NCBI Taxonomy" id="1209918"/>
    <lineage>
        <taxon>Eukaryota</taxon>
        <taxon>Fungi</taxon>
        <taxon>Dikarya</taxon>
        <taxon>Ascomycota</taxon>
        <taxon>Pezizomycotina</taxon>
        <taxon>Sordariomycetes</taxon>
        <taxon>Hypocreomycetidae</taxon>
        <taxon>Glomerellales</taxon>
        <taxon>Glomerellaceae</taxon>
        <taxon>Colletotrichum</taxon>
        <taxon>Colletotrichum acutatum species complex</taxon>
    </lineage>
</organism>
<evidence type="ECO:0000256" key="1">
    <source>
        <dbReference type="ARBA" id="ARBA00004123"/>
    </source>
</evidence>
<evidence type="ECO:0000313" key="8">
    <source>
        <dbReference type="Proteomes" id="UP001224890"/>
    </source>
</evidence>
<gene>
    <name evidence="7" type="ORF">BDP55DRAFT_394775</name>
</gene>
<comment type="subcellular location">
    <subcellularLocation>
        <location evidence="1">Nucleus</location>
    </subcellularLocation>
</comment>
<evidence type="ECO:0000256" key="2">
    <source>
        <dbReference type="ARBA" id="ARBA00023015"/>
    </source>
</evidence>
<dbReference type="SMART" id="SM00338">
    <property type="entry name" value="BRLZ"/>
    <property type="match status" value="1"/>
</dbReference>
<feature type="region of interest" description="Disordered" evidence="5">
    <location>
        <begin position="204"/>
        <end position="227"/>
    </location>
</feature>
<dbReference type="SUPFAM" id="SSF57959">
    <property type="entry name" value="Leucine zipper domain"/>
    <property type="match status" value="1"/>
</dbReference>
<evidence type="ECO:0000313" key="7">
    <source>
        <dbReference type="EMBL" id="KAK1658527.1"/>
    </source>
</evidence>
<feature type="compositionally biased region" description="Basic residues" evidence="5">
    <location>
        <begin position="204"/>
        <end position="221"/>
    </location>
</feature>
<dbReference type="PROSITE" id="PS50217">
    <property type="entry name" value="BZIP"/>
    <property type="match status" value="1"/>
</dbReference>
<evidence type="ECO:0000256" key="4">
    <source>
        <dbReference type="ARBA" id="ARBA00023242"/>
    </source>
</evidence>
<feature type="compositionally biased region" description="Low complexity" evidence="5">
    <location>
        <begin position="102"/>
        <end position="127"/>
    </location>
</feature>
<dbReference type="RefSeq" id="XP_060423291.1">
    <property type="nucleotide sequence ID" value="XM_060567239.1"/>
</dbReference>
<keyword evidence="3" id="KW-0804">Transcription</keyword>
<dbReference type="InterPro" id="IPR051027">
    <property type="entry name" value="bZIP_transcription_factors"/>
</dbReference>
<proteinExistence type="predicted"/>
<sequence>MDTLQQDTLQIGASDERFFNHFNDFTSHQTFQHQWTQLMFQNLQQMRLQQSTEHEGSYSSQVVTPLALTSDTEASQLTENRQYSPSKQSSPRWLNSSVNNHTEPLSSSKTSLLSSPSSIISSATEPPTLNPAKKTETLPPGKTGLLKRRRGRPRFSDTGMRNTRTVALTAAKEKQKAPQYTLADQMNGVDNFRHEHGDIDQKMNRTRSRNRKAAYKSRQKKQKETEELQLRAAELETVNKNRNSEAAMLRGEILVLKNMILQHSGCECSYIDEYISNTTRQLVESTIAVTASAVGVSQSQYNQPGTKGPGGERYLDTMILDMDPDTGVLVGV</sequence>
<protein>
    <recommendedName>
        <fullName evidence="6">BZIP domain-containing protein</fullName>
    </recommendedName>
</protein>
<accession>A0AAJ0A8N4</accession>
<dbReference type="EMBL" id="JAHMHR010000072">
    <property type="protein sequence ID" value="KAK1658527.1"/>
    <property type="molecule type" value="Genomic_DNA"/>
</dbReference>